<reference evidence="6" key="1">
    <citation type="submission" date="2023-07" db="EMBL/GenBank/DDBJ databases">
        <title>Bifidobacterium aquikefiriaerophilum sp. nov. and Bifidobacterium eccum sp. nov., isolated from water kefir.</title>
        <authorList>
            <person name="Breselge S."/>
            <person name="Bellassi P."/>
            <person name="Barcenilla C."/>
            <person name="Alvarez-Ordonez A."/>
            <person name="Morelli L."/>
            <person name="Cotter P.D."/>
        </authorList>
    </citation>
    <scope>NUCLEOTIDE SEQUENCE</scope>
    <source>
        <strain evidence="6">WK041_4_12</strain>
    </source>
</reference>
<keyword evidence="2" id="KW-0288">FMN</keyword>
<dbReference type="PANTHER" id="PTHR43408:SF2">
    <property type="entry name" value="FMN REDUCTASE (NADPH)"/>
    <property type="match status" value="1"/>
</dbReference>
<dbReference type="AlphaFoldDB" id="A0AB39U6N5"/>
<dbReference type="KEGG" id="baqk:QN215_09090"/>
<evidence type="ECO:0000259" key="5">
    <source>
        <dbReference type="Pfam" id="PF03358"/>
    </source>
</evidence>
<name>A0AB39U6N5_9BIFI</name>
<organism evidence="6">
    <name type="scientific">Bifidobacterium aquikefiricola</name>
    <dbReference type="NCBI Taxonomy" id="3059038"/>
    <lineage>
        <taxon>Bacteria</taxon>
        <taxon>Bacillati</taxon>
        <taxon>Actinomycetota</taxon>
        <taxon>Actinomycetes</taxon>
        <taxon>Bifidobacteriales</taxon>
        <taxon>Bifidobacteriaceae</taxon>
        <taxon>Bifidobacterium</taxon>
    </lineage>
</organism>
<dbReference type="GO" id="GO:0016491">
    <property type="term" value="F:oxidoreductase activity"/>
    <property type="evidence" value="ECO:0007669"/>
    <property type="project" value="UniProtKB-KW"/>
</dbReference>
<feature type="region of interest" description="Disordered" evidence="4">
    <location>
        <begin position="1"/>
        <end position="23"/>
    </location>
</feature>
<dbReference type="Pfam" id="PF03358">
    <property type="entry name" value="FMN_red"/>
    <property type="match status" value="1"/>
</dbReference>
<evidence type="ECO:0000256" key="3">
    <source>
        <dbReference type="ARBA" id="ARBA00023002"/>
    </source>
</evidence>
<feature type="domain" description="NADPH-dependent FMN reductase-like" evidence="5">
    <location>
        <begin position="32"/>
        <end position="179"/>
    </location>
</feature>
<evidence type="ECO:0000256" key="2">
    <source>
        <dbReference type="ARBA" id="ARBA00022643"/>
    </source>
</evidence>
<evidence type="ECO:0000313" key="6">
    <source>
        <dbReference type="EMBL" id="XDS44400.1"/>
    </source>
</evidence>
<keyword evidence="1" id="KW-0285">Flavoprotein</keyword>
<dbReference type="SUPFAM" id="SSF52218">
    <property type="entry name" value="Flavoproteins"/>
    <property type="match status" value="1"/>
</dbReference>
<feature type="compositionally biased region" description="Low complexity" evidence="4">
    <location>
        <begin position="1"/>
        <end position="18"/>
    </location>
</feature>
<sequence length="255" mass="26362">MSDSSTGASLGSSSQSQRDSSEVAGGRQLHHIAVVSAGVGEPSTTTELARGIALKTGELLKKSGARSDITMIELKNLSDDIAVASVTLRISPALQEALNTVQSSDAVIVASPVYKATYSGLFKSFWDVADSDIVLGLPLAAVATGGSERHALVPDTSMRSLFAFMRALIVPTGVMAATGDWGSADLAAHQDRVAAELSALVMAHVHQTLLDSVGEKYTRTFKAKIDEDADSTQSEAAAGLDFGSSLMHLAAGGSL</sequence>
<dbReference type="InterPro" id="IPR051814">
    <property type="entry name" value="NAD(P)H-dep_FMN_reductase"/>
</dbReference>
<accession>A0AB39U6N5</accession>
<dbReference type="NCBIfam" id="TIGR04037">
    <property type="entry name" value="LLM_duo_CE1759"/>
    <property type="match status" value="1"/>
</dbReference>
<dbReference type="InterPro" id="IPR005025">
    <property type="entry name" value="FMN_Rdtase-like_dom"/>
</dbReference>
<dbReference type="InterPro" id="IPR029039">
    <property type="entry name" value="Flavoprotein-like_sf"/>
</dbReference>
<dbReference type="InterPro" id="IPR023932">
    <property type="entry name" value="CE1759_FMN_reduct"/>
</dbReference>
<dbReference type="PANTHER" id="PTHR43408">
    <property type="entry name" value="FMN REDUCTASE (NADPH)"/>
    <property type="match status" value="1"/>
</dbReference>
<dbReference type="Gene3D" id="3.40.50.360">
    <property type="match status" value="1"/>
</dbReference>
<dbReference type="RefSeq" id="WP_369343989.1">
    <property type="nucleotide sequence ID" value="NZ_CP129674.1"/>
</dbReference>
<evidence type="ECO:0000256" key="1">
    <source>
        <dbReference type="ARBA" id="ARBA00022630"/>
    </source>
</evidence>
<proteinExistence type="predicted"/>
<protein>
    <submittedName>
        <fullName evidence="6">NAD(P)H-dependent oxidoreductase</fullName>
    </submittedName>
</protein>
<gene>
    <name evidence="6" type="ORF">QN215_09090</name>
</gene>
<dbReference type="EMBL" id="CP129674">
    <property type="protein sequence ID" value="XDS44400.1"/>
    <property type="molecule type" value="Genomic_DNA"/>
</dbReference>
<evidence type="ECO:0000256" key="4">
    <source>
        <dbReference type="SAM" id="MobiDB-lite"/>
    </source>
</evidence>
<keyword evidence="3" id="KW-0560">Oxidoreductase</keyword>